<dbReference type="InterPro" id="IPR002718">
    <property type="entry name" value="OMP_Helicobacter"/>
</dbReference>
<dbReference type="Proteomes" id="UP000092884">
    <property type="component" value="Chromosome"/>
</dbReference>
<dbReference type="Pfam" id="PF01856">
    <property type="entry name" value="HP_OMP"/>
    <property type="match status" value="1"/>
</dbReference>
<evidence type="ECO:0008006" key="3">
    <source>
        <dbReference type="Google" id="ProtNLM"/>
    </source>
</evidence>
<organism evidence="1 2">
    <name type="scientific">Helicobacter enhydrae</name>
    <dbReference type="NCBI Taxonomy" id="222136"/>
    <lineage>
        <taxon>Bacteria</taxon>
        <taxon>Pseudomonadati</taxon>
        <taxon>Campylobacterota</taxon>
        <taxon>Epsilonproteobacteria</taxon>
        <taxon>Campylobacterales</taxon>
        <taxon>Helicobacteraceae</taxon>
        <taxon>Helicobacter</taxon>
    </lineage>
</organism>
<evidence type="ECO:0000313" key="1">
    <source>
        <dbReference type="EMBL" id="ANV98510.1"/>
    </source>
</evidence>
<dbReference type="EMBL" id="CP016503">
    <property type="protein sequence ID" value="ANV98510.1"/>
    <property type="molecule type" value="Genomic_DNA"/>
</dbReference>
<evidence type="ECO:0000313" key="2">
    <source>
        <dbReference type="Proteomes" id="UP000092884"/>
    </source>
</evidence>
<protein>
    <recommendedName>
        <fullName evidence="3">Outer membrane beta-barrel protein</fullName>
    </recommendedName>
</protein>
<dbReference type="RefSeq" id="WP_066341328.1">
    <property type="nucleotide sequence ID" value="NZ_CP016503.1"/>
</dbReference>
<proteinExistence type="predicted"/>
<name>A0A1B1U6Z5_9HELI</name>
<sequence length="202" mass="22323">MRFLIILLLGWTCLFGTSLKYFGGGDFVAGFENLSLQTKNAPQESFSSRSYSLGINGGVEQFWDSDNYIGGRILGEFTMGLATPNVNGTKIAGLFSFMGAMDLMLDFLPLGDSDLGIFGGFEYGLLMLTSSESYKDYKLSSETHSAFWRIGVSLLIQKEQRIEFLYKAPLNPLSLPENVNGIKQHKVFSGGQLSVGFKALFW</sequence>
<accession>A0A1B1U6Z5</accession>
<gene>
    <name evidence="1" type="ORF">BBW65_06755</name>
</gene>
<dbReference type="KEGG" id="het:BBW65_06755"/>
<dbReference type="STRING" id="222136.BBW65_06755"/>
<reference evidence="2" key="1">
    <citation type="submission" date="2016-07" db="EMBL/GenBank/DDBJ databases">
        <authorList>
            <person name="Florea S."/>
            <person name="Webb J.S."/>
            <person name="Jaromczyk J."/>
            <person name="Schardl C.L."/>
        </authorList>
    </citation>
    <scope>NUCLEOTIDE SEQUENCE [LARGE SCALE GENOMIC DNA]</scope>
    <source>
        <strain evidence="2">MIT 01-6242</strain>
    </source>
</reference>
<keyword evidence="2" id="KW-1185">Reference proteome</keyword>
<dbReference type="OrthoDB" id="5325570at2"/>
<dbReference type="AlphaFoldDB" id="A0A1B1U6Z5"/>